<dbReference type="Pfam" id="PF10545">
    <property type="entry name" value="MADF_DNA_bdg"/>
    <property type="match status" value="1"/>
</dbReference>
<evidence type="ECO:0000313" key="5">
    <source>
        <dbReference type="EMBL" id="KAG7462774.1"/>
    </source>
</evidence>
<dbReference type="GO" id="GO:0003677">
    <property type="term" value="F:DNA binding"/>
    <property type="evidence" value="ECO:0007669"/>
    <property type="project" value="InterPro"/>
</dbReference>
<accession>A0A9D3PN58</accession>
<protein>
    <recommendedName>
        <fullName evidence="7">Transcription factor Adf-1</fullName>
    </recommendedName>
</protein>
<dbReference type="Proteomes" id="UP001046870">
    <property type="component" value="Chromosome 16"/>
</dbReference>
<feature type="compositionally biased region" description="Low complexity" evidence="2">
    <location>
        <begin position="158"/>
        <end position="175"/>
    </location>
</feature>
<dbReference type="PROSITE" id="PS51031">
    <property type="entry name" value="BESS"/>
    <property type="match status" value="1"/>
</dbReference>
<evidence type="ECO:0000256" key="2">
    <source>
        <dbReference type="SAM" id="MobiDB-lite"/>
    </source>
</evidence>
<name>A0A9D3PN58_MEGAT</name>
<evidence type="ECO:0000256" key="1">
    <source>
        <dbReference type="PROSITE-ProRule" id="PRU00371"/>
    </source>
</evidence>
<sequence>MEERLIIAVSNKPELYNCTHYKYKDKNRKRDAWVCISEIIGIPPHDCKRKWKNLRDTYRREMAKEQERSRSGAMATTQRPWRYSAIMGFLNPFLESRPTSGNMQAVGNPMTVQEDSGTMGPAATLKCEEEPHHHASSCSSNSTSPVAWHSTPTPTPAFPSTSVPRFSSTTTKSTPTRPPMKRVREDSFERHLLEIFERVANRTEDSDELFLRSLLPMLRSLKARRKEELKMAMHRLVFDACCGQEEEAADFLNTHTH</sequence>
<comment type="subcellular location">
    <subcellularLocation>
        <location evidence="1">Nucleus</location>
    </subcellularLocation>
</comment>
<dbReference type="PROSITE" id="PS51029">
    <property type="entry name" value="MADF"/>
    <property type="match status" value="1"/>
</dbReference>
<dbReference type="OrthoDB" id="5803771at2759"/>
<organism evidence="5 6">
    <name type="scientific">Megalops atlanticus</name>
    <name type="common">Tarpon</name>
    <name type="synonym">Clupea gigantea</name>
    <dbReference type="NCBI Taxonomy" id="7932"/>
    <lineage>
        <taxon>Eukaryota</taxon>
        <taxon>Metazoa</taxon>
        <taxon>Chordata</taxon>
        <taxon>Craniata</taxon>
        <taxon>Vertebrata</taxon>
        <taxon>Euteleostomi</taxon>
        <taxon>Actinopterygii</taxon>
        <taxon>Neopterygii</taxon>
        <taxon>Teleostei</taxon>
        <taxon>Elopiformes</taxon>
        <taxon>Megalopidae</taxon>
        <taxon>Megalops</taxon>
    </lineage>
</organism>
<dbReference type="SMART" id="SM00595">
    <property type="entry name" value="MADF"/>
    <property type="match status" value="1"/>
</dbReference>
<dbReference type="PANTHER" id="PTHR12243:SF48">
    <property type="entry name" value="MADF DOMAIN-CONTAINING PROTEIN"/>
    <property type="match status" value="1"/>
</dbReference>
<dbReference type="GO" id="GO:0005667">
    <property type="term" value="C:transcription regulator complex"/>
    <property type="evidence" value="ECO:0007669"/>
    <property type="project" value="TreeGrafter"/>
</dbReference>
<dbReference type="GO" id="GO:0006357">
    <property type="term" value="P:regulation of transcription by RNA polymerase II"/>
    <property type="evidence" value="ECO:0007669"/>
    <property type="project" value="TreeGrafter"/>
</dbReference>
<dbReference type="InterPro" id="IPR039353">
    <property type="entry name" value="TF_Adf1"/>
</dbReference>
<keyword evidence="6" id="KW-1185">Reference proteome</keyword>
<evidence type="ECO:0000259" key="4">
    <source>
        <dbReference type="PROSITE" id="PS51031"/>
    </source>
</evidence>
<reference evidence="5" key="1">
    <citation type="submission" date="2021-01" db="EMBL/GenBank/DDBJ databases">
        <authorList>
            <person name="Zahm M."/>
            <person name="Roques C."/>
            <person name="Cabau C."/>
            <person name="Klopp C."/>
            <person name="Donnadieu C."/>
            <person name="Jouanno E."/>
            <person name="Lampietro C."/>
            <person name="Louis A."/>
            <person name="Herpin A."/>
            <person name="Echchiki A."/>
            <person name="Berthelot C."/>
            <person name="Parey E."/>
            <person name="Roest-Crollius H."/>
            <person name="Braasch I."/>
            <person name="Postlethwait J."/>
            <person name="Bobe J."/>
            <person name="Montfort J."/>
            <person name="Bouchez O."/>
            <person name="Begum T."/>
            <person name="Mejri S."/>
            <person name="Adams A."/>
            <person name="Chen W.-J."/>
            <person name="Guiguen Y."/>
        </authorList>
    </citation>
    <scope>NUCLEOTIDE SEQUENCE</scope>
    <source>
        <strain evidence="5">YG-15Mar2019-1</strain>
        <tissue evidence="5">Brain</tissue>
    </source>
</reference>
<dbReference type="PANTHER" id="PTHR12243">
    <property type="entry name" value="MADF DOMAIN TRANSCRIPTION FACTOR"/>
    <property type="match status" value="1"/>
</dbReference>
<feature type="domain" description="BESS" evidence="4">
    <location>
        <begin position="204"/>
        <end position="243"/>
    </location>
</feature>
<keyword evidence="1" id="KW-0539">Nucleus</keyword>
<comment type="caution">
    <text evidence="5">The sequence shown here is derived from an EMBL/GenBank/DDBJ whole genome shotgun (WGS) entry which is preliminary data.</text>
</comment>
<evidence type="ECO:0000259" key="3">
    <source>
        <dbReference type="PROSITE" id="PS51029"/>
    </source>
</evidence>
<dbReference type="GO" id="GO:0005634">
    <property type="term" value="C:nucleus"/>
    <property type="evidence" value="ECO:0007669"/>
    <property type="project" value="UniProtKB-SubCell"/>
</dbReference>
<dbReference type="InterPro" id="IPR006578">
    <property type="entry name" value="MADF-dom"/>
</dbReference>
<dbReference type="AlphaFoldDB" id="A0A9D3PN58"/>
<evidence type="ECO:0000313" key="6">
    <source>
        <dbReference type="Proteomes" id="UP001046870"/>
    </source>
</evidence>
<gene>
    <name evidence="5" type="ORF">MATL_G00188300</name>
</gene>
<proteinExistence type="predicted"/>
<evidence type="ECO:0008006" key="7">
    <source>
        <dbReference type="Google" id="ProtNLM"/>
    </source>
</evidence>
<feature type="region of interest" description="Disordered" evidence="2">
    <location>
        <begin position="127"/>
        <end position="184"/>
    </location>
</feature>
<feature type="domain" description="MADF" evidence="3">
    <location>
        <begin position="4"/>
        <end position="95"/>
    </location>
</feature>
<dbReference type="Pfam" id="PF02944">
    <property type="entry name" value="BESS"/>
    <property type="match status" value="1"/>
</dbReference>
<dbReference type="EMBL" id="JAFDVH010000016">
    <property type="protein sequence ID" value="KAG7462774.1"/>
    <property type="molecule type" value="Genomic_DNA"/>
</dbReference>
<dbReference type="InterPro" id="IPR004210">
    <property type="entry name" value="BESS_motif"/>
</dbReference>